<gene>
    <name evidence="1" type="ORF">C4K68_01930</name>
</gene>
<reference evidence="1 2" key="1">
    <citation type="submission" date="2018-02" db="EMBL/GenBank/DDBJ databases">
        <title>novel marine gammaproteobacteria from coastal saline agro ecosystem.</title>
        <authorList>
            <person name="Krishnan R."/>
            <person name="Ramesh Kumar N."/>
        </authorList>
    </citation>
    <scope>NUCLEOTIDE SEQUENCE [LARGE SCALE GENOMIC DNA]</scope>
    <source>
        <strain evidence="1 2">228</strain>
    </source>
</reference>
<sequence length="198" mass="21874">MSTTASLLQRYLNNPLAMLVRVMDLTPYERSLREQEGSLTLLTGLMCFSHLPTNHRSKLKEAILRLPDQRLADKLNVMLAVSMSQPFWFNWQLDDEALNEHFTGSRRLQDAITQIGLESTDKLTLESLAMALLGATQGGIKNARGAQLSESHPSTPGADQAIVIVLIEMVRLMAGEDQTGTAERMLRQGGLTELLIAA</sequence>
<accession>A0A2S5KW49</accession>
<evidence type="ECO:0000313" key="1">
    <source>
        <dbReference type="EMBL" id="PPC79081.1"/>
    </source>
</evidence>
<proteinExistence type="predicted"/>
<dbReference type="Proteomes" id="UP000238196">
    <property type="component" value="Unassembled WGS sequence"/>
</dbReference>
<dbReference type="EMBL" id="PRLP01000006">
    <property type="protein sequence ID" value="PPC79081.1"/>
    <property type="molecule type" value="Genomic_DNA"/>
</dbReference>
<dbReference type="AlphaFoldDB" id="A0A2S5KW49"/>
<name>A0A2S5KW49_9PROT</name>
<organism evidence="1 2">
    <name type="scientific">Proteobacteria bacterium 228</name>
    <dbReference type="NCBI Taxonomy" id="2083153"/>
    <lineage>
        <taxon>Bacteria</taxon>
        <taxon>Pseudomonadati</taxon>
        <taxon>Pseudomonadota</taxon>
    </lineage>
</organism>
<evidence type="ECO:0000313" key="2">
    <source>
        <dbReference type="Proteomes" id="UP000238196"/>
    </source>
</evidence>
<protein>
    <submittedName>
        <fullName evidence="1">Uncharacterized protein</fullName>
    </submittedName>
</protein>
<comment type="caution">
    <text evidence="1">The sequence shown here is derived from an EMBL/GenBank/DDBJ whole genome shotgun (WGS) entry which is preliminary data.</text>
</comment>
<dbReference type="OrthoDB" id="5916510at2"/>